<dbReference type="InterPro" id="IPR000073">
    <property type="entry name" value="AB_hydrolase_1"/>
</dbReference>
<dbReference type="AlphaFoldDB" id="A0A2W4J6F3"/>
<dbReference type="PRINTS" id="PR00111">
    <property type="entry name" value="ABHYDROLASE"/>
</dbReference>
<dbReference type="InterPro" id="IPR000639">
    <property type="entry name" value="Epox_hydrolase-like"/>
</dbReference>
<evidence type="ECO:0000259" key="2">
    <source>
        <dbReference type="Pfam" id="PF00561"/>
    </source>
</evidence>
<reference evidence="4" key="2">
    <citation type="submission" date="2018-05" db="EMBL/GenBank/DDBJ databases">
        <authorList>
            <person name="Lanie J.A."/>
            <person name="Ng W.-L."/>
            <person name="Kazmierczak K.M."/>
            <person name="Andrzejewski T.M."/>
            <person name="Davidsen T.M."/>
            <person name="Wayne K.J."/>
            <person name="Tettelin H."/>
            <person name="Glass J.I."/>
            <person name="Rusch D."/>
            <person name="Podicherti R."/>
            <person name="Tsui H.-C.T."/>
            <person name="Winkler M.E."/>
        </authorList>
    </citation>
    <scope>NUCLEOTIDE SEQUENCE</scope>
    <source>
        <strain evidence="4">ZC4RG45</strain>
    </source>
</reference>
<keyword evidence="1" id="KW-0560">Oxidoreductase</keyword>
<sequence>MRDLPLVLLHAFPVDARMWDGVRAPLAAHTRVITPDQRGLGRSPMPLTDRAPSLEDAARDVVVLLDKLGIERAVVGGCSMGGYVTMALLRIAPERVGGLVLIDTKAAADTAEARAGRLAMADRVEAEGVGFLPEAMLANLLGSTTRERRPEVVQRVRDMILDQPPAGVAWAQRAMADRPDSFDTLRSADVPALVLVGEEDELTRADQARAMAEALPNALLEVIRAAGHLAPVEAPEAVAEVIASLWR</sequence>
<keyword evidence="1" id="KW-0575">Peroxidase</keyword>
<reference evidence="3" key="4">
    <citation type="submission" date="2023-08" db="EMBL/GenBank/DDBJ databases">
        <authorList>
            <person name="Guima S.E.S."/>
            <person name="Martins L.F."/>
            <person name="Silva A.M."/>
            <person name="Setubal J.C."/>
        </authorList>
    </citation>
    <scope>NUCLEOTIDE SEQUENCE</scope>
    <source>
        <strain evidence="3">ZC4RG45</strain>
    </source>
</reference>
<name>A0A2W4J6F3_9PSEU</name>
<protein>
    <submittedName>
        <fullName evidence="4">Alpha/beta hydrolase</fullName>
    </submittedName>
</protein>
<dbReference type="EMBL" id="QGUI01000551">
    <property type="protein sequence ID" value="PZM94742.1"/>
    <property type="molecule type" value="Genomic_DNA"/>
</dbReference>
<evidence type="ECO:0000313" key="3">
    <source>
        <dbReference type="EMBL" id="MFO7193511.1"/>
    </source>
</evidence>
<dbReference type="SUPFAM" id="SSF53474">
    <property type="entry name" value="alpha/beta-Hydrolases"/>
    <property type="match status" value="1"/>
</dbReference>
<dbReference type="GO" id="GO:0016787">
    <property type="term" value="F:hydrolase activity"/>
    <property type="evidence" value="ECO:0007669"/>
    <property type="project" value="UniProtKB-KW"/>
</dbReference>
<dbReference type="GO" id="GO:0004601">
    <property type="term" value="F:peroxidase activity"/>
    <property type="evidence" value="ECO:0007669"/>
    <property type="project" value="UniProtKB-KW"/>
</dbReference>
<feature type="domain" description="AB hydrolase-1" evidence="2">
    <location>
        <begin position="5"/>
        <end position="235"/>
    </location>
</feature>
<proteinExistence type="predicted"/>
<dbReference type="Gene3D" id="3.40.50.1820">
    <property type="entry name" value="alpha/beta hydrolase"/>
    <property type="match status" value="1"/>
</dbReference>
<reference evidence="3" key="1">
    <citation type="submission" date="2018-05" db="EMBL/GenBank/DDBJ databases">
        <authorList>
            <person name="Moura L."/>
            <person name="Setubal J.C."/>
        </authorList>
    </citation>
    <scope>NUCLEOTIDE SEQUENCE</scope>
    <source>
        <strain evidence="3">ZC4RG45</strain>
    </source>
</reference>
<dbReference type="InterPro" id="IPR050471">
    <property type="entry name" value="AB_hydrolase"/>
</dbReference>
<dbReference type="STRING" id="1111738.GCA_000427905_00477"/>
<dbReference type="PRINTS" id="PR00412">
    <property type="entry name" value="EPOXHYDRLASE"/>
</dbReference>
<reference evidence="3 5" key="3">
    <citation type="journal article" date="2021" name="BMC Genomics">
        <title>Genome-resolved metagenome and metatranscriptome analyses of thermophilic composting reveal key bacterial players and their metabolic interactions.</title>
        <authorList>
            <person name="Braga L.P.P."/>
            <person name="Pereira R.V."/>
            <person name="Martins L.F."/>
            <person name="Moura L.M.S."/>
            <person name="Sanchez F.B."/>
            <person name="Patane J.S.L."/>
            <person name="da Silva A.M."/>
            <person name="Setubal J.C."/>
        </authorList>
    </citation>
    <scope>NUCLEOTIDE SEQUENCE [LARGE SCALE GENOMIC DNA]</scope>
    <source>
        <strain evidence="3">ZC4RG45</strain>
    </source>
</reference>
<dbReference type="PANTHER" id="PTHR43433">
    <property type="entry name" value="HYDROLASE, ALPHA/BETA FOLD FAMILY PROTEIN"/>
    <property type="match status" value="1"/>
</dbReference>
<comment type="caution">
    <text evidence="4">The sequence shown here is derived from an EMBL/GenBank/DDBJ whole genome shotgun (WGS) entry which is preliminary data.</text>
</comment>
<dbReference type="EMBL" id="QGUI02000225">
    <property type="protein sequence ID" value="MFO7193511.1"/>
    <property type="molecule type" value="Genomic_DNA"/>
</dbReference>
<evidence type="ECO:0000313" key="4">
    <source>
        <dbReference type="EMBL" id="PZM94742.1"/>
    </source>
</evidence>
<evidence type="ECO:0000313" key="5">
    <source>
        <dbReference type="Proteomes" id="UP000249324"/>
    </source>
</evidence>
<gene>
    <name evidence="3" type="ORF">DIU77_014820</name>
    <name evidence="4" type="ORF">DIU77_13600</name>
</gene>
<organism evidence="4">
    <name type="scientific">Thermocrispum agreste</name>
    <dbReference type="NCBI Taxonomy" id="37925"/>
    <lineage>
        <taxon>Bacteria</taxon>
        <taxon>Bacillati</taxon>
        <taxon>Actinomycetota</taxon>
        <taxon>Actinomycetes</taxon>
        <taxon>Pseudonocardiales</taxon>
        <taxon>Pseudonocardiaceae</taxon>
        <taxon>Thermocrispum</taxon>
    </lineage>
</organism>
<evidence type="ECO:0000256" key="1">
    <source>
        <dbReference type="ARBA" id="ARBA00022559"/>
    </source>
</evidence>
<accession>A0A2W4J6F3</accession>
<dbReference type="InterPro" id="IPR029058">
    <property type="entry name" value="AB_hydrolase_fold"/>
</dbReference>
<dbReference type="Pfam" id="PF00561">
    <property type="entry name" value="Abhydrolase_1"/>
    <property type="match status" value="1"/>
</dbReference>
<dbReference type="Proteomes" id="UP000249324">
    <property type="component" value="Unassembled WGS sequence"/>
</dbReference>
<keyword evidence="4" id="KW-0378">Hydrolase</keyword>
<dbReference type="PANTHER" id="PTHR43433:SF4">
    <property type="entry name" value="NON-HEME CHLOROPEROXIDASE-RELATED"/>
    <property type="match status" value="1"/>
</dbReference>